<dbReference type="AlphaFoldDB" id="A0A3B3SHP4"/>
<sequence>LTGKIIILQYVKHREYQSTPCIHILTDYPGQASHFLPMGTPFQLPSLQCRGSQGRAFHIPTPWGEHMDRALALQTVTVSLGEGTQYRHAIDHCLTAHVKSSHWGQALH</sequence>
<name>A0A3B3SHP4_9TELE</name>
<reference evidence="1" key="2">
    <citation type="submission" date="2025-09" db="UniProtKB">
        <authorList>
            <consortium name="Ensembl"/>
        </authorList>
    </citation>
    <scope>IDENTIFICATION</scope>
</reference>
<dbReference type="Ensembl" id="ENSPKIT00000011109.1">
    <property type="protein sequence ID" value="ENSPKIP00000030294.1"/>
    <property type="gene ID" value="ENSPKIG00000011212.1"/>
</dbReference>
<reference evidence="1" key="1">
    <citation type="submission" date="2025-08" db="UniProtKB">
        <authorList>
            <consortium name="Ensembl"/>
        </authorList>
    </citation>
    <scope>IDENTIFICATION</scope>
</reference>
<evidence type="ECO:0000313" key="1">
    <source>
        <dbReference type="Ensembl" id="ENSPKIP00000030294.1"/>
    </source>
</evidence>
<organism evidence="1 2">
    <name type="scientific">Paramormyrops kingsleyae</name>
    <dbReference type="NCBI Taxonomy" id="1676925"/>
    <lineage>
        <taxon>Eukaryota</taxon>
        <taxon>Metazoa</taxon>
        <taxon>Chordata</taxon>
        <taxon>Craniata</taxon>
        <taxon>Vertebrata</taxon>
        <taxon>Euteleostomi</taxon>
        <taxon>Actinopterygii</taxon>
        <taxon>Neopterygii</taxon>
        <taxon>Teleostei</taxon>
        <taxon>Osteoglossocephala</taxon>
        <taxon>Osteoglossomorpha</taxon>
        <taxon>Osteoglossiformes</taxon>
        <taxon>Mormyridae</taxon>
        <taxon>Paramormyrops</taxon>
    </lineage>
</organism>
<accession>A0A3B3SHP4</accession>
<protein>
    <submittedName>
        <fullName evidence="1">Uncharacterized protein</fullName>
    </submittedName>
</protein>
<evidence type="ECO:0000313" key="2">
    <source>
        <dbReference type="Proteomes" id="UP000261540"/>
    </source>
</evidence>
<dbReference type="Proteomes" id="UP000261540">
    <property type="component" value="Unplaced"/>
</dbReference>
<proteinExistence type="predicted"/>
<keyword evidence="2" id="KW-1185">Reference proteome</keyword>